<dbReference type="AlphaFoldDB" id="A0A839NAL9"/>
<dbReference type="PROSITE" id="PS51186">
    <property type="entry name" value="GNAT"/>
    <property type="match status" value="1"/>
</dbReference>
<evidence type="ECO:0000313" key="2">
    <source>
        <dbReference type="EMBL" id="MBB2893034.1"/>
    </source>
</evidence>
<sequence length="264" mass="29201">MDDASLLAAYDEQLRSVAEMRSTLEYEQHGPLFWGKHRGGRGFVSYRSLGSATDAALERLIVDTVAHYSADPDITQFEWKTRGHDGVPNLHTLLLQHGFVAEEPESVMIGEAQALATDVPLPDGVSVRRVTERGDIEAMTRMQASVFGDPETATERVEETMRRLAEPDAAGLELWVAEADGQVVSAGRIDPVPDTEFAGIWGGATLPEWRGRGIYRALTAKRAQAALRAGKRLINSDSTEYSRPILERSGFRRVTTTTPYTWTR</sequence>
<dbReference type="RefSeq" id="WP_183321403.1">
    <property type="nucleotide sequence ID" value="NZ_JACHVQ010000002.1"/>
</dbReference>
<dbReference type="InterPro" id="IPR000182">
    <property type="entry name" value="GNAT_dom"/>
</dbReference>
<dbReference type="Pfam" id="PF00583">
    <property type="entry name" value="Acetyltransf_1"/>
    <property type="match status" value="1"/>
</dbReference>
<protein>
    <submittedName>
        <fullName evidence="2">Putative N-acetyltransferase YhbS</fullName>
    </submittedName>
</protein>
<organism evidence="2 3">
    <name type="scientific">Flexivirga oryzae</name>
    <dbReference type="NCBI Taxonomy" id="1794944"/>
    <lineage>
        <taxon>Bacteria</taxon>
        <taxon>Bacillati</taxon>
        <taxon>Actinomycetota</taxon>
        <taxon>Actinomycetes</taxon>
        <taxon>Micrococcales</taxon>
        <taxon>Dermacoccaceae</taxon>
        <taxon>Flexivirga</taxon>
    </lineage>
</organism>
<dbReference type="Gene3D" id="3.40.630.30">
    <property type="match status" value="1"/>
</dbReference>
<feature type="domain" description="N-acetyltransferase" evidence="1">
    <location>
        <begin position="125"/>
        <end position="264"/>
    </location>
</feature>
<keyword evidence="2" id="KW-0808">Transferase</keyword>
<gene>
    <name evidence="2" type="ORF">FHU39_003052</name>
</gene>
<dbReference type="InterPro" id="IPR016181">
    <property type="entry name" value="Acyl_CoA_acyltransferase"/>
</dbReference>
<dbReference type="EMBL" id="JACHVQ010000002">
    <property type="protein sequence ID" value="MBB2893034.1"/>
    <property type="molecule type" value="Genomic_DNA"/>
</dbReference>
<dbReference type="GO" id="GO:0016747">
    <property type="term" value="F:acyltransferase activity, transferring groups other than amino-acyl groups"/>
    <property type="evidence" value="ECO:0007669"/>
    <property type="project" value="InterPro"/>
</dbReference>
<dbReference type="Proteomes" id="UP000559182">
    <property type="component" value="Unassembled WGS sequence"/>
</dbReference>
<name>A0A839NAL9_9MICO</name>
<dbReference type="SUPFAM" id="SSF55729">
    <property type="entry name" value="Acyl-CoA N-acyltransferases (Nat)"/>
    <property type="match status" value="1"/>
</dbReference>
<evidence type="ECO:0000313" key="3">
    <source>
        <dbReference type="Proteomes" id="UP000559182"/>
    </source>
</evidence>
<keyword evidence="3" id="KW-1185">Reference proteome</keyword>
<comment type="caution">
    <text evidence="2">The sequence shown here is derived from an EMBL/GenBank/DDBJ whole genome shotgun (WGS) entry which is preliminary data.</text>
</comment>
<reference evidence="2 3" key="1">
    <citation type="submission" date="2020-08" db="EMBL/GenBank/DDBJ databases">
        <title>Sequencing the genomes of 1000 actinobacteria strains.</title>
        <authorList>
            <person name="Klenk H.-P."/>
        </authorList>
    </citation>
    <scope>NUCLEOTIDE SEQUENCE [LARGE SCALE GENOMIC DNA]</scope>
    <source>
        <strain evidence="2 3">DSM 105369</strain>
    </source>
</reference>
<evidence type="ECO:0000259" key="1">
    <source>
        <dbReference type="PROSITE" id="PS51186"/>
    </source>
</evidence>
<dbReference type="CDD" id="cd04301">
    <property type="entry name" value="NAT_SF"/>
    <property type="match status" value="1"/>
</dbReference>
<accession>A0A839NAL9</accession>
<proteinExistence type="predicted"/>